<dbReference type="Gene3D" id="3.40.50.300">
    <property type="entry name" value="P-loop containing nucleotide triphosphate hydrolases"/>
    <property type="match status" value="1"/>
</dbReference>
<dbReference type="RefSeq" id="XP_014151271.1">
    <property type="nucleotide sequence ID" value="XM_014295796.1"/>
</dbReference>
<evidence type="ECO:0008006" key="16">
    <source>
        <dbReference type="Google" id="ProtNLM"/>
    </source>
</evidence>
<sequence>MHKLLTSRTHAQQRDTRTTANFNVLMVECCLTNVPWDCRITQSTTDIISRQLSSRVSIMAQTLFLRGVVRDSIITLATNTMFDIVAYVWGAIGRAFSRHCMVTAHFDSTNEAYEWVMDWFTEQSYAKRTTDVCVGIESQRLESGFGVVAKPKYEPGPGLHVLTYKGRLLLVNRSDVAVNTSGTRQSSITLRIMGTSRSIIEQLVEEARTQAQTKSQGKTAVFLGDQYGSWNRVATRAKRPLSSVLLARGLADGLYQDAREFMHSEEWYRDRGIPYRRGYLLYGPPGNGKSSIVMALAGALDLNIYVVNISAPSLTDELLSDLLCGSAPDRCILLLEDVDHAFNAAADGSTDESTNVKSSSVTFSGLLNAIDGVAAQEGRLLILTTNNPEKLAPALIRPGRIDLRCYLPYATPSMMYRMFENFYSGQEGVQNMAREFVRGVMAAILTLGPNECPKNRCKWDTLSVEPWFGEHVLSPSVGDSEWAANVCQGDCMNQHLPMALIQGFLMKYKTSPRDAIDNCSDFVKDDKHQTAASLTDTHSAVL</sequence>
<feature type="domain" description="AAA+ ATPase" evidence="12">
    <location>
        <begin position="275"/>
        <end position="411"/>
    </location>
</feature>
<dbReference type="GeneID" id="25910671"/>
<keyword evidence="4" id="KW-0547">Nucleotide-binding</keyword>
<evidence type="ECO:0000256" key="6">
    <source>
        <dbReference type="ARBA" id="ARBA00022801"/>
    </source>
</evidence>
<evidence type="ECO:0000313" key="14">
    <source>
        <dbReference type="EMBL" id="KNC77369.1"/>
    </source>
</evidence>
<organism evidence="14 15">
    <name type="scientific">Sphaeroforma arctica JP610</name>
    <dbReference type="NCBI Taxonomy" id="667725"/>
    <lineage>
        <taxon>Eukaryota</taxon>
        <taxon>Ichthyosporea</taxon>
        <taxon>Ichthyophonida</taxon>
        <taxon>Sphaeroforma</taxon>
    </lineage>
</organism>
<dbReference type="OrthoDB" id="10251412at2759"/>
<dbReference type="InterPro" id="IPR003959">
    <property type="entry name" value="ATPase_AAA_core"/>
</dbReference>
<dbReference type="Pfam" id="PF25426">
    <property type="entry name" value="AAA_lid_BCS1"/>
    <property type="match status" value="1"/>
</dbReference>
<evidence type="ECO:0000256" key="4">
    <source>
        <dbReference type="ARBA" id="ARBA00022741"/>
    </source>
</evidence>
<gene>
    <name evidence="14" type="ORF">SARC_10167</name>
</gene>
<feature type="domain" description="BCS1 N-terminal" evidence="13">
    <location>
        <begin position="74"/>
        <end position="244"/>
    </location>
</feature>
<dbReference type="SUPFAM" id="SSF52540">
    <property type="entry name" value="P-loop containing nucleoside triphosphate hydrolases"/>
    <property type="match status" value="1"/>
</dbReference>
<keyword evidence="3" id="KW-0812">Transmembrane</keyword>
<dbReference type="eggNOG" id="KOG0743">
    <property type="taxonomic scope" value="Eukaryota"/>
</dbReference>
<evidence type="ECO:0000256" key="2">
    <source>
        <dbReference type="ARBA" id="ARBA00007448"/>
    </source>
</evidence>
<accession>A0A0L0FKQ7</accession>
<dbReference type="InterPro" id="IPR014851">
    <property type="entry name" value="BCS1_N"/>
</dbReference>
<keyword evidence="6" id="KW-0378">Hydrolase</keyword>
<keyword evidence="10" id="KW-0472">Membrane</keyword>
<dbReference type="GO" id="GO:0005524">
    <property type="term" value="F:ATP binding"/>
    <property type="evidence" value="ECO:0007669"/>
    <property type="project" value="UniProtKB-KW"/>
</dbReference>
<evidence type="ECO:0000256" key="8">
    <source>
        <dbReference type="ARBA" id="ARBA00022989"/>
    </source>
</evidence>
<evidence type="ECO:0000256" key="1">
    <source>
        <dbReference type="ARBA" id="ARBA00004434"/>
    </source>
</evidence>
<dbReference type="STRING" id="667725.A0A0L0FKQ7"/>
<proteinExistence type="inferred from homology"/>
<dbReference type="SMART" id="SM00382">
    <property type="entry name" value="AAA"/>
    <property type="match status" value="1"/>
</dbReference>
<dbReference type="SMART" id="SM01024">
    <property type="entry name" value="BCS1_N"/>
    <property type="match status" value="1"/>
</dbReference>
<dbReference type="GO" id="GO:0016887">
    <property type="term" value="F:ATP hydrolysis activity"/>
    <property type="evidence" value="ECO:0007669"/>
    <property type="project" value="InterPro"/>
</dbReference>
<dbReference type="Proteomes" id="UP000054560">
    <property type="component" value="Unassembled WGS sequence"/>
</dbReference>
<dbReference type="EMBL" id="KQ242754">
    <property type="protein sequence ID" value="KNC77369.1"/>
    <property type="molecule type" value="Genomic_DNA"/>
</dbReference>
<comment type="catalytic activity">
    <reaction evidence="11">
        <text>ATP + H2O = ADP + phosphate + H(+)</text>
        <dbReference type="Rhea" id="RHEA:13065"/>
        <dbReference type="ChEBI" id="CHEBI:15377"/>
        <dbReference type="ChEBI" id="CHEBI:15378"/>
        <dbReference type="ChEBI" id="CHEBI:30616"/>
        <dbReference type="ChEBI" id="CHEBI:43474"/>
        <dbReference type="ChEBI" id="CHEBI:456216"/>
    </reaction>
    <physiologicalReaction direction="left-to-right" evidence="11">
        <dbReference type="Rhea" id="RHEA:13066"/>
    </physiologicalReaction>
</comment>
<evidence type="ECO:0000259" key="13">
    <source>
        <dbReference type="SMART" id="SM01024"/>
    </source>
</evidence>
<dbReference type="PANTHER" id="PTHR23070">
    <property type="entry name" value="BCS1 AAA-TYPE ATPASE"/>
    <property type="match status" value="1"/>
</dbReference>
<dbReference type="GO" id="GO:0005743">
    <property type="term" value="C:mitochondrial inner membrane"/>
    <property type="evidence" value="ECO:0007669"/>
    <property type="project" value="UniProtKB-SubCell"/>
</dbReference>
<protein>
    <recommendedName>
        <fullName evidence="16">AAA+ ATPase domain-containing protein</fullName>
    </recommendedName>
</protein>
<dbReference type="CDD" id="cd19510">
    <property type="entry name" value="RecA-like_BCS1"/>
    <property type="match status" value="1"/>
</dbReference>
<evidence type="ECO:0000256" key="10">
    <source>
        <dbReference type="ARBA" id="ARBA00023136"/>
    </source>
</evidence>
<name>A0A0L0FKQ7_9EUKA</name>
<dbReference type="Pfam" id="PF08740">
    <property type="entry name" value="BCS1_N"/>
    <property type="match status" value="1"/>
</dbReference>
<dbReference type="AlphaFoldDB" id="A0A0L0FKQ7"/>
<evidence type="ECO:0000256" key="9">
    <source>
        <dbReference type="ARBA" id="ARBA00023128"/>
    </source>
</evidence>
<dbReference type="InterPro" id="IPR027417">
    <property type="entry name" value="P-loop_NTPase"/>
</dbReference>
<dbReference type="InterPro" id="IPR057495">
    <property type="entry name" value="AAA_lid_BCS1"/>
</dbReference>
<keyword evidence="9" id="KW-0496">Mitochondrion</keyword>
<dbReference type="Pfam" id="PF00004">
    <property type="entry name" value="AAA"/>
    <property type="match status" value="1"/>
</dbReference>
<comment type="similarity">
    <text evidence="2">Belongs to the AAA ATPase family. BCS1 subfamily.</text>
</comment>
<evidence type="ECO:0000256" key="11">
    <source>
        <dbReference type="ARBA" id="ARBA00048778"/>
    </source>
</evidence>
<comment type="subcellular location">
    <subcellularLocation>
        <location evidence="1">Mitochondrion inner membrane</location>
        <topology evidence="1">Single-pass membrane protein</topology>
    </subcellularLocation>
</comment>
<evidence type="ECO:0000256" key="7">
    <source>
        <dbReference type="ARBA" id="ARBA00022840"/>
    </source>
</evidence>
<keyword evidence="8" id="KW-1133">Transmembrane helix</keyword>
<evidence type="ECO:0000256" key="5">
    <source>
        <dbReference type="ARBA" id="ARBA00022792"/>
    </source>
</evidence>
<dbReference type="InterPro" id="IPR003593">
    <property type="entry name" value="AAA+_ATPase"/>
</dbReference>
<reference evidence="14 15" key="1">
    <citation type="submission" date="2011-02" db="EMBL/GenBank/DDBJ databases">
        <title>The Genome Sequence of Sphaeroforma arctica JP610.</title>
        <authorList>
            <consortium name="The Broad Institute Genome Sequencing Platform"/>
            <person name="Russ C."/>
            <person name="Cuomo C."/>
            <person name="Young S.K."/>
            <person name="Zeng Q."/>
            <person name="Gargeya S."/>
            <person name="Alvarado L."/>
            <person name="Berlin A."/>
            <person name="Chapman S.B."/>
            <person name="Chen Z."/>
            <person name="Freedman E."/>
            <person name="Gellesch M."/>
            <person name="Goldberg J."/>
            <person name="Griggs A."/>
            <person name="Gujja S."/>
            <person name="Heilman E."/>
            <person name="Heiman D."/>
            <person name="Howarth C."/>
            <person name="Mehta T."/>
            <person name="Neiman D."/>
            <person name="Pearson M."/>
            <person name="Roberts A."/>
            <person name="Saif S."/>
            <person name="Shea T."/>
            <person name="Shenoy N."/>
            <person name="Sisk P."/>
            <person name="Stolte C."/>
            <person name="Sykes S."/>
            <person name="White J."/>
            <person name="Yandava C."/>
            <person name="Burger G."/>
            <person name="Gray M.W."/>
            <person name="Holland P.W.H."/>
            <person name="King N."/>
            <person name="Lang F.B.F."/>
            <person name="Roger A.J."/>
            <person name="Ruiz-Trillo I."/>
            <person name="Haas B."/>
            <person name="Nusbaum C."/>
            <person name="Birren B."/>
        </authorList>
    </citation>
    <scope>NUCLEOTIDE SEQUENCE [LARGE SCALE GENOMIC DNA]</scope>
    <source>
        <strain evidence="14 15">JP610</strain>
    </source>
</reference>
<evidence type="ECO:0000259" key="12">
    <source>
        <dbReference type="SMART" id="SM00382"/>
    </source>
</evidence>
<evidence type="ECO:0000313" key="15">
    <source>
        <dbReference type="Proteomes" id="UP000054560"/>
    </source>
</evidence>
<evidence type="ECO:0000256" key="3">
    <source>
        <dbReference type="ARBA" id="ARBA00022692"/>
    </source>
</evidence>
<dbReference type="InterPro" id="IPR050747">
    <property type="entry name" value="Mitochondrial_chaperone_BCS1"/>
</dbReference>
<keyword evidence="5" id="KW-0999">Mitochondrion inner membrane</keyword>
<keyword evidence="15" id="KW-1185">Reference proteome</keyword>
<keyword evidence="7" id="KW-0067">ATP-binding</keyword>